<sequence>MSQAQGPRIGIIGTGAIGGFYGVMLARAGFDVHFLLRSEYDAVVRDGLQVNSAVHGPLKLQPVQAYRDVARMPACDWLLVGAKTTSNVDLAPLIAQAAAPGAKVLLMQNGLGVEDALRPLLPDTLHLLGGLCFICVHRQAPGVVEHEAQGAVNVAYHSGPAADAAARKAVVEEGVGLFRAAGVGSTAMDNLDQARWQKLVWNMPYNGLSVLLNSGTKGLMADAGSRALIEAMMNEVVEGAAACGHALPEGLAGKMLVATQHMQDYLPSMYHDYREQRPMELHAIYAEPLAAALANGKDLPRLRMLHQALAFLDARNAG</sequence>
<dbReference type="FunFam" id="1.10.1040.10:FF:000017">
    <property type="entry name" value="2-dehydropantoate 2-reductase"/>
    <property type="match status" value="1"/>
</dbReference>
<keyword evidence="7 10" id="KW-0560">Oxidoreductase</keyword>
<dbReference type="InterPro" id="IPR013332">
    <property type="entry name" value="KPR_N"/>
</dbReference>
<evidence type="ECO:0000256" key="8">
    <source>
        <dbReference type="ARBA" id="ARBA00032024"/>
    </source>
</evidence>
<dbReference type="SUPFAM" id="SSF51735">
    <property type="entry name" value="NAD(P)-binding Rossmann-fold domains"/>
    <property type="match status" value="1"/>
</dbReference>
<dbReference type="NCBIfam" id="NF004887">
    <property type="entry name" value="PRK06249.1"/>
    <property type="match status" value="1"/>
</dbReference>
<dbReference type="UniPathway" id="UPA00028">
    <property type="reaction ID" value="UER00004"/>
</dbReference>
<dbReference type="PANTHER" id="PTHR21708">
    <property type="entry name" value="PROBABLE 2-DEHYDROPANTOATE 2-REDUCTASE"/>
    <property type="match status" value="1"/>
</dbReference>
<evidence type="ECO:0000256" key="5">
    <source>
        <dbReference type="ARBA" id="ARBA00022655"/>
    </source>
</evidence>
<keyword evidence="5 10" id="KW-0566">Pantothenate biosynthesis</keyword>
<dbReference type="Pfam" id="PF02558">
    <property type="entry name" value="ApbA"/>
    <property type="match status" value="1"/>
</dbReference>
<gene>
    <name evidence="13" type="ORF">DBO85_15135</name>
</gene>
<dbReference type="Gene3D" id="3.40.50.720">
    <property type="entry name" value="NAD(P)-binding Rossmann-like Domain"/>
    <property type="match status" value="1"/>
</dbReference>
<evidence type="ECO:0000256" key="1">
    <source>
        <dbReference type="ARBA" id="ARBA00004994"/>
    </source>
</evidence>
<proteinExistence type="inferred from homology"/>
<dbReference type="RefSeq" id="WP_108108087.1">
    <property type="nucleotide sequence ID" value="NZ_QASN01000020.1"/>
</dbReference>
<dbReference type="SUPFAM" id="SSF48179">
    <property type="entry name" value="6-phosphogluconate dehydrogenase C-terminal domain-like"/>
    <property type="match status" value="1"/>
</dbReference>
<dbReference type="InterPro" id="IPR013752">
    <property type="entry name" value="KPA_reductase"/>
</dbReference>
<evidence type="ECO:0000259" key="11">
    <source>
        <dbReference type="Pfam" id="PF02558"/>
    </source>
</evidence>
<dbReference type="NCBIfam" id="TIGR00745">
    <property type="entry name" value="apbA_panE"/>
    <property type="match status" value="1"/>
</dbReference>
<dbReference type="GO" id="GO:0005737">
    <property type="term" value="C:cytoplasm"/>
    <property type="evidence" value="ECO:0007669"/>
    <property type="project" value="TreeGrafter"/>
</dbReference>
<comment type="similarity">
    <text evidence="2 10">Belongs to the ketopantoate reductase family.</text>
</comment>
<dbReference type="PANTHER" id="PTHR21708:SF26">
    <property type="entry name" value="2-DEHYDROPANTOATE 2-REDUCTASE"/>
    <property type="match status" value="1"/>
</dbReference>
<evidence type="ECO:0000313" key="13">
    <source>
        <dbReference type="EMBL" id="PTU73644.1"/>
    </source>
</evidence>
<dbReference type="EC" id="1.1.1.169" evidence="3 10"/>
<dbReference type="Pfam" id="PF08546">
    <property type="entry name" value="ApbA_C"/>
    <property type="match status" value="1"/>
</dbReference>
<dbReference type="GO" id="GO:0015940">
    <property type="term" value="P:pantothenate biosynthetic process"/>
    <property type="evidence" value="ECO:0007669"/>
    <property type="project" value="UniProtKB-UniPathway"/>
</dbReference>
<dbReference type="InterPro" id="IPR003710">
    <property type="entry name" value="ApbA"/>
</dbReference>
<feature type="domain" description="Ketopantoate reductase C-terminal" evidence="12">
    <location>
        <begin position="190"/>
        <end position="310"/>
    </location>
</feature>
<dbReference type="InterPro" id="IPR051402">
    <property type="entry name" value="KPR-Related"/>
</dbReference>
<dbReference type="AlphaFoldDB" id="A0A2T5P7G4"/>
<dbReference type="InterPro" id="IPR036291">
    <property type="entry name" value="NAD(P)-bd_dom_sf"/>
</dbReference>
<evidence type="ECO:0000256" key="7">
    <source>
        <dbReference type="ARBA" id="ARBA00023002"/>
    </source>
</evidence>
<reference evidence="13 14" key="1">
    <citation type="submission" date="2018-04" db="EMBL/GenBank/DDBJ databases">
        <title>Pseudomonas sp. nov., isolated from mangrove soil.</title>
        <authorList>
            <person name="Chen C."/>
        </authorList>
    </citation>
    <scope>NUCLEOTIDE SEQUENCE [LARGE SCALE GENOMIC DNA]</scope>
    <source>
        <strain evidence="13 14">TC-11</strain>
    </source>
</reference>
<comment type="pathway">
    <text evidence="1 10">Cofactor biosynthesis; (R)-pantothenate biosynthesis; (R)-pantoate from 3-methyl-2-oxobutanoate: step 2/2.</text>
</comment>
<organism evidence="13 14">
    <name type="scientific">Pseudomonas mangrovi</name>
    <dbReference type="NCBI Taxonomy" id="2161748"/>
    <lineage>
        <taxon>Bacteria</taxon>
        <taxon>Pseudomonadati</taxon>
        <taxon>Pseudomonadota</taxon>
        <taxon>Gammaproteobacteria</taxon>
        <taxon>Pseudomonadales</taxon>
        <taxon>Pseudomonadaceae</taxon>
        <taxon>Pseudomonas</taxon>
    </lineage>
</organism>
<accession>A0A2T5P7G4</accession>
<dbReference type="EMBL" id="QASN01000020">
    <property type="protein sequence ID" value="PTU73644.1"/>
    <property type="molecule type" value="Genomic_DNA"/>
</dbReference>
<evidence type="ECO:0000256" key="10">
    <source>
        <dbReference type="RuleBase" id="RU362068"/>
    </source>
</evidence>
<dbReference type="Proteomes" id="UP000244064">
    <property type="component" value="Unassembled WGS sequence"/>
</dbReference>
<evidence type="ECO:0000256" key="4">
    <source>
        <dbReference type="ARBA" id="ARBA00019465"/>
    </source>
</evidence>
<dbReference type="InterPro" id="IPR008927">
    <property type="entry name" value="6-PGluconate_DH-like_C_sf"/>
</dbReference>
<keyword evidence="6 10" id="KW-0521">NADP</keyword>
<protein>
    <recommendedName>
        <fullName evidence="4 10">2-dehydropantoate 2-reductase</fullName>
        <ecNumber evidence="3 10">1.1.1.169</ecNumber>
    </recommendedName>
    <alternativeName>
        <fullName evidence="8 10">Ketopantoate reductase</fullName>
    </alternativeName>
</protein>
<evidence type="ECO:0000256" key="2">
    <source>
        <dbReference type="ARBA" id="ARBA00007870"/>
    </source>
</evidence>
<dbReference type="Gene3D" id="1.10.1040.10">
    <property type="entry name" value="N-(1-d-carboxylethyl)-l-norvaline Dehydrogenase, domain 2"/>
    <property type="match status" value="1"/>
</dbReference>
<name>A0A2T5P7G4_9PSED</name>
<dbReference type="InterPro" id="IPR013328">
    <property type="entry name" value="6PGD_dom2"/>
</dbReference>
<feature type="domain" description="Ketopantoate reductase N-terminal" evidence="11">
    <location>
        <begin position="9"/>
        <end position="158"/>
    </location>
</feature>
<evidence type="ECO:0000259" key="12">
    <source>
        <dbReference type="Pfam" id="PF08546"/>
    </source>
</evidence>
<evidence type="ECO:0000313" key="14">
    <source>
        <dbReference type="Proteomes" id="UP000244064"/>
    </source>
</evidence>
<comment type="caution">
    <text evidence="13">The sequence shown here is derived from an EMBL/GenBank/DDBJ whole genome shotgun (WGS) entry which is preliminary data.</text>
</comment>
<dbReference type="OrthoDB" id="9793586at2"/>
<dbReference type="GO" id="GO:0008677">
    <property type="term" value="F:2-dehydropantoate 2-reductase activity"/>
    <property type="evidence" value="ECO:0007669"/>
    <property type="project" value="UniProtKB-EC"/>
</dbReference>
<evidence type="ECO:0000256" key="6">
    <source>
        <dbReference type="ARBA" id="ARBA00022857"/>
    </source>
</evidence>
<evidence type="ECO:0000256" key="3">
    <source>
        <dbReference type="ARBA" id="ARBA00013014"/>
    </source>
</evidence>
<evidence type="ECO:0000256" key="9">
    <source>
        <dbReference type="ARBA" id="ARBA00048793"/>
    </source>
</evidence>
<keyword evidence="14" id="KW-1185">Reference proteome</keyword>
<comment type="function">
    <text evidence="10">Catalyzes the NADPH-dependent reduction of ketopantoate into pantoic acid.</text>
</comment>
<comment type="catalytic activity">
    <reaction evidence="9 10">
        <text>(R)-pantoate + NADP(+) = 2-dehydropantoate + NADPH + H(+)</text>
        <dbReference type="Rhea" id="RHEA:16233"/>
        <dbReference type="ChEBI" id="CHEBI:11561"/>
        <dbReference type="ChEBI" id="CHEBI:15378"/>
        <dbReference type="ChEBI" id="CHEBI:15980"/>
        <dbReference type="ChEBI" id="CHEBI:57783"/>
        <dbReference type="ChEBI" id="CHEBI:58349"/>
        <dbReference type="EC" id="1.1.1.169"/>
    </reaction>
</comment>